<dbReference type="Proteomes" id="UP000030671">
    <property type="component" value="Unassembled WGS sequence"/>
</dbReference>
<dbReference type="InParanoid" id="W4KD45"/>
<organism evidence="1 2">
    <name type="scientific">Heterobasidion irregulare (strain TC 32-1)</name>
    <dbReference type="NCBI Taxonomy" id="747525"/>
    <lineage>
        <taxon>Eukaryota</taxon>
        <taxon>Fungi</taxon>
        <taxon>Dikarya</taxon>
        <taxon>Basidiomycota</taxon>
        <taxon>Agaricomycotina</taxon>
        <taxon>Agaricomycetes</taxon>
        <taxon>Russulales</taxon>
        <taxon>Bondarzewiaceae</taxon>
        <taxon>Heterobasidion</taxon>
        <taxon>Heterobasidion annosum species complex</taxon>
    </lineage>
</organism>
<sequence length="86" mass="9759">MFHSQSRPRVRRHHTDSRLCCVPPGDSKLIPDLLRERYLGRAADAVTAHRSCTLDILVYLRANTPCLLRSAMHLNLASSFCCTRIP</sequence>
<protein>
    <submittedName>
        <fullName evidence="1">Uncharacterized protein</fullName>
    </submittedName>
</protein>
<accession>W4KD45</accession>
<evidence type="ECO:0000313" key="1">
    <source>
        <dbReference type="EMBL" id="ETW83245.1"/>
    </source>
</evidence>
<name>W4KD45_HETIT</name>
<proteinExistence type="predicted"/>
<gene>
    <name evidence="1" type="ORF">HETIRDRAFT_474390</name>
</gene>
<reference evidence="1 2" key="1">
    <citation type="journal article" date="2012" name="New Phytol.">
        <title>Insight into trade-off between wood decay and parasitism from the genome of a fungal forest pathogen.</title>
        <authorList>
            <person name="Olson A."/>
            <person name="Aerts A."/>
            <person name="Asiegbu F."/>
            <person name="Belbahri L."/>
            <person name="Bouzid O."/>
            <person name="Broberg A."/>
            <person name="Canback B."/>
            <person name="Coutinho P.M."/>
            <person name="Cullen D."/>
            <person name="Dalman K."/>
            <person name="Deflorio G."/>
            <person name="van Diepen L.T."/>
            <person name="Dunand C."/>
            <person name="Duplessis S."/>
            <person name="Durling M."/>
            <person name="Gonthier P."/>
            <person name="Grimwood J."/>
            <person name="Fossdal C.G."/>
            <person name="Hansson D."/>
            <person name="Henrissat B."/>
            <person name="Hietala A."/>
            <person name="Himmelstrand K."/>
            <person name="Hoffmeister D."/>
            <person name="Hogberg N."/>
            <person name="James T.Y."/>
            <person name="Karlsson M."/>
            <person name="Kohler A."/>
            <person name="Kues U."/>
            <person name="Lee Y.H."/>
            <person name="Lin Y.C."/>
            <person name="Lind M."/>
            <person name="Lindquist E."/>
            <person name="Lombard V."/>
            <person name="Lucas S."/>
            <person name="Lunden K."/>
            <person name="Morin E."/>
            <person name="Murat C."/>
            <person name="Park J."/>
            <person name="Raffaello T."/>
            <person name="Rouze P."/>
            <person name="Salamov A."/>
            <person name="Schmutz J."/>
            <person name="Solheim H."/>
            <person name="Stahlberg J."/>
            <person name="Velez H."/>
            <person name="de Vries R.P."/>
            <person name="Wiebenga A."/>
            <person name="Woodward S."/>
            <person name="Yakovlev I."/>
            <person name="Garbelotto M."/>
            <person name="Martin F."/>
            <person name="Grigoriev I.V."/>
            <person name="Stenlid J."/>
        </authorList>
    </citation>
    <scope>NUCLEOTIDE SEQUENCE [LARGE SCALE GENOMIC DNA]</scope>
    <source>
        <strain evidence="1 2">TC 32-1</strain>
    </source>
</reference>
<dbReference type="EMBL" id="KI925457">
    <property type="protein sequence ID" value="ETW83245.1"/>
    <property type="molecule type" value="Genomic_DNA"/>
</dbReference>
<dbReference type="AlphaFoldDB" id="W4KD45"/>
<evidence type="ECO:0000313" key="2">
    <source>
        <dbReference type="Proteomes" id="UP000030671"/>
    </source>
</evidence>
<dbReference type="GeneID" id="20677562"/>
<dbReference type="HOGENOM" id="CLU_2498139_0_0_1"/>
<keyword evidence="2" id="KW-1185">Reference proteome</keyword>
<dbReference type="RefSeq" id="XP_009545520.1">
    <property type="nucleotide sequence ID" value="XM_009547225.1"/>
</dbReference>
<dbReference type="KEGG" id="hir:HETIRDRAFT_474390"/>